<dbReference type="Proteomes" id="UP000813385">
    <property type="component" value="Unassembled WGS sequence"/>
</dbReference>
<feature type="domain" description="Heterokaryon incompatibility" evidence="1">
    <location>
        <begin position="44"/>
        <end position="204"/>
    </location>
</feature>
<dbReference type="OrthoDB" id="2157530at2759"/>
<proteinExistence type="predicted"/>
<gene>
    <name evidence="2" type="ORF">B0T11DRAFT_115479</name>
</gene>
<dbReference type="InterPro" id="IPR010730">
    <property type="entry name" value="HET"/>
</dbReference>
<dbReference type="PANTHER" id="PTHR24148">
    <property type="entry name" value="ANKYRIN REPEAT DOMAIN-CONTAINING PROTEIN 39 HOMOLOG-RELATED"/>
    <property type="match status" value="1"/>
</dbReference>
<feature type="non-terminal residue" evidence="2">
    <location>
        <position position="586"/>
    </location>
</feature>
<evidence type="ECO:0000313" key="3">
    <source>
        <dbReference type="Proteomes" id="UP000813385"/>
    </source>
</evidence>
<dbReference type="PANTHER" id="PTHR24148:SF64">
    <property type="entry name" value="HETEROKARYON INCOMPATIBILITY DOMAIN-CONTAINING PROTEIN"/>
    <property type="match status" value="1"/>
</dbReference>
<evidence type="ECO:0000259" key="1">
    <source>
        <dbReference type="Pfam" id="PF06985"/>
    </source>
</evidence>
<reference evidence="2" key="1">
    <citation type="journal article" date="2021" name="Nat. Commun.">
        <title>Genetic determinants of endophytism in the Arabidopsis root mycobiome.</title>
        <authorList>
            <person name="Mesny F."/>
            <person name="Miyauchi S."/>
            <person name="Thiergart T."/>
            <person name="Pickel B."/>
            <person name="Atanasova L."/>
            <person name="Karlsson M."/>
            <person name="Huettel B."/>
            <person name="Barry K.W."/>
            <person name="Haridas S."/>
            <person name="Chen C."/>
            <person name="Bauer D."/>
            <person name="Andreopoulos W."/>
            <person name="Pangilinan J."/>
            <person name="LaButti K."/>
            <person name="Riley R."/>
            <person name="Lipzen A."/>
            <person name="Clum A."/>
            <person name="Drula E."/>
            <person name="Henrissat B."/>
            <person name="Kohler A."/>
            <person name="Grigoriev I.V."/>
            <person name="Martin F.M."/>
            <person name="Hacquard S."/>
        </authorList>
    </citation>
    <scope>NUCLEOTIDE SEQUENCE</scope>
    <source>
        <strain evidence="2">MPI-CAGE-AT-0016</strain>
    </source>
</reference>
<accession>A0A8K0TCK7</accession>
<keyword evidence="3" id="KW-1185">Reference proteome</keyword>
<dbReference type="EMBL" id="JAGPXD010000004">
    <property type="protein sequence ID" value="KAH7359470.1"/>
    <property type="molecule type" value="Genomic_DNA"/>
</dbReference>
<dbReference type="Pfam" id="PF06985">
    <property type="entry name" value="HET"/>
    <property type="match status" value="1"/>
</dbReference>
<comment type="caution">
    <text evidence="2">The sequence shown here is derived from an EMBL/GenBank/DDBJ whole genome shotgun (WGS) entry which is preliminary data.</text>
</comment>
<sequence length="586" mass="66487">MEKYQYSSLALVGQIRLLRLHAGAEGHALSGDLVTTTLSETPRFAALSYVWGDSQPRKAIHFTGLRVEIGTNLQNALQDLRQPGHDTFLWADGICINQEDTVERSQQVKMMGDIYAAACLTVIWLGHEADEIKMAFGWLRRFNTVTDSLGFDMSACEDGTEFIARARFEEISQVAFGKHRTTAFRHIWALLNRPWFTRKWIIQELVKSQKPLMMAGKPRLSWAVLAHWINFLHWCPSAKDAFMLQCPRPLEAGARSLGIGILRATLLTRIAAQDTQLLMFLVARTLEFRCTDPRDHVFSVMGISSDADRFDLVDYRSPTEKVYRELAYCCLSDSVSLKLLWSLASRTPLTRRVRSWVPNIKNLAADGYGSCLATQFSVQQERDYDASGDTVLQARAGIDGNIPVIRGRIVDRLQRVGSDNQRLADVSILDNMKSGNVNSSRENIQRMMRQKFEWIQECLTIIKHTGSINEEEVFRNVLLDDIVVNNEVHKSLSAARIEFPEQVSLYQAMAYEIDYGSWLHSVTKSYSLESSRLLESMQMEKLQRRFGSTDKGRIGWLLLIASEGDLICVFDGMELPYAIRPAVDGR</sequence>
<dbReference type="InterPro" id="IPR052895">
    <property type="entry name" value="HetReg/Transcr_Mod"/>
</dbReference>
<dbReference type="AlphaFoldDB" id="A0A8K0TCK7"/>
<name>A0A8K0TCK7_9PEZI</name>
<evidence type="ECO:0000313" key="2">
    <source>
        <dbReference type="EMBL" id="KAH7359470.1"/>
    </source>
</evidence>
<organism evidence="2 3">
    <name type="scientific">Plectosphaerella cucumerina</name>
    <dbReference type="NCBI Taxonomy" id="40658"/>
    <lineage>
        <taxon>Eukaryota</taxon>
        <taxon>Fungi</taxon>
        <taxon>Dikarya</taxon>
        <taxon>Ascomycota</taxon>
        <taxon>Pezizomycotina</taxon>
        <taxon>Sordariomycetes</taxon>
        <taxon>Hypocreomycetidae</taxon>
        <taxon>Glomerellales</taxon>
        <taxon>Plectosphaerellaceae</taxon>
        <taxon>Plectosphaerella</taxon>
    </lineage>
</organism>
<protein>
    <submittedName>
        <fullName evidence="2">Heterokaryon incompatibility protein-domain-containing protein</fullName>
    </submittedName>
</protein>